<dbReference type="KEGG" id="nba:CUN60_03195"/>
<evidence type="ECO:0000313" key="4">
    <source>
        <dbReference type="Proteomes" id="UP000236655"/>
    </source>
</evidence>
<keyword evidence="4" id="KW-1185">Reference proteome</keyword>
<dbReference type="Gene3D" id="3.40.50.2300">
    <property type="match status" value="1"/>
</dbReference>
<evidence type="ECO:0000313" key="3">
    <source>
        <dbReference type="EMBL" id="AUR51344.1"/>
    </source>
</evidence>
<dbReference type="InterPro" id="IPR001789">
    <property type="entry name" value="Sig_transdc_resp-reg_receiver"/>
</dbReference>
<gene>
    <name evidence="3" type="ORF">CUN60_03195</name>
</gene>
<name>A0A2I7N4F6_9NEIS</name>
<reference evidence="4" key="1">
    <citation type="submission" date="2017-11" db="EMBL/GenBank/DDBJ databases">
        <authorList>
            <person name="Chan K.G."/>
            <person name="Lee L.S."/>
        </authorList>
    </citation>
    <scope>NUCLEOTIDE SEQUENCE [LARGE SCALE GENOMIC DNA]</scope>
    <source>
        <strain evidence="4">DSM 100970</strain>
    </source>
</reference>
<dbReference type="AlphaFoldDB" id="A0A2I7N4F6"/>
<dbReference type="Proteomes" id="UP000236655">
    <property type="component" value="Chromosome"/>
</dbReference>
<dbReference type="EMBL" id="CP024847">
    <property type="protein sequence ID" value="AUR51344.1"/>
    <property type="molecule type" value="Genomic_DNA"/>
</dbReference>
<sequence>MEIVRVLLVDDQRELASEYKEAAEMFCDENQLDCQLMVTQEVDVDSAIKRLSDLNEVFDIAIIDLTLSRGADRDTNNGNKVIEILQKHTRLPIIVATSTPGEIDSNYTQSCFLKVITKDQFGNNNTHIIETIFKIYNTGITKILNKKGKIEECLNNLFWSHFSRVFESWIDCKYEQSPEEKESSLLRSVFFHINEYIDQSVKIYNPNEFYIYPPVKKYLSSGDIVSHSNFLFIVMTPACSIEPREQGQINAEHIVFAGIDLLSKFVDVSSLNSKTGSNNKNRTKLENFLKNKKQEYYFLPKFHTIEASLINFEKIYHLSTESVNKLLENGRLVRVATISAPFIKDIIEKYSAYYSRQGAPDFDTGKLYMQLTSH</sequence>
<accession>A0A2I7N4F6</accession>
<keyword evidence="1" id="KW-0597">Phosphoprotein</keyword>
<proteinExistence type="predicted"/>
<evidence type="ECO:0000256" key="1">
    <source>
        <dbReference type="PROSITE-ProRule" id="PRU00169"/>
    </source>
</evidence>
<dbReference type="RefSeq" id="WP_102950644.1">
    <property type="nucleotide sequence ID" value="NZ_CP024847.1"/>
</dbReference>
<organism evidence="3 4">
    <name type="scientific">Aquella oligotrophica</name>
    <dbReference type="NCBI Taxonomy" id="2067065"/>
    <lineage>
        <taxon>Bacteria</taxon>
        <taxon>Pseudomonadati</taxon>
        <taxon>Pseudomonadota</taxon>
        <taxon>Betaproteobacteria</taxon>
        <taxon>Neisseriales</taxon>
        <taxon>Neisseriaceae</taxon>
        <taxon>Aquella</taxon>
    </lineage>
</organism>
<protein>
    <recommendedName>
        <fullName evidence="2">Response regulatory domain-containing protein</fullName>
    </recommendedName>
</protein>
<dbReference type="PROSITE" id="PS50110">
    <property type="entry name" value="RESPONSE_REGULATORY"/>
    <property type="match status" value="1"/>
</dbReference>
<feature type="modified residue" description="4-aspartylphosphate" evidence="1">
    <location>
        <position position="64"/>
    </location>
</feature>
<dbReference type="GO" id="GO:0000160">
    <property type="term" value="P:phosphorelay signal transduction system"/>
    <property type="evidence" value="ECO:0007669"/>
    <property type="project" value="InterPro"/>
</dbReference>
<feature type="domain" description="Response regulatory" evidence="2">
    <location>
        <begin position="5"/>
        <end position="129"/>
    </location>
</feature>
<dbReference type="OrthoDB" id="2988699at2"/>
<evidence type="ECO:0000259" key="2">
    <source>
        <dbReference type="PROSITE" id="PS50110"/>
    </source>
</evidence>